<dbReference type="EMBL" id="BQNB010014601">
    <property type="protein sequence ID" value="GJT30151.1"/>
    <property type="molecule type" value="Genomic_DNA"/>
</dbReference>
<keyword evidence="3" id="KW-1185">Reference proteome</keyword>
<evidence type="ECO:0000313" key="3">
    <source>
        <dbReference type="Proteomes" id="UP001151760"/>
    </source>
</evidence>
<feature type="region of interest" description="Disordered" evidence="1">
    <location>
        <begin position="313"/>
        <end position="456"/>
    </location>
</feature>
<feature type="compositionally biased region" description="Basic and acidic residues" evidence="1">
    <location>
        <begin position="375"/>
        <end position="418"/>
    </location>
</feature>
<feature type="compositionally biased region" description="Acidic residues" evidence="1">
    <location>
        <begin position="361"/>
        <end position="374"/>
    </location>
</feature>
<evidence type="ECO:0000256" key="1">
    <source>
        <dbReference type="SAM" id="MobiDB-lite"/>
    </source>
</evidence>
<feature type="compositionally biased region" description="Low complexity" evidence="1">
    <location>
        <begin position="425"/>
        <end position="451"/>
    </location>
</feature>
<feature type="region of interest" description="Disordered" evidence="1">
    <location>
        <begin position="254"/>
        <end position="287"/>
    </location>
</feature>
<reference evidence="2" key="2">
    <citation type="submission" date="2022-01" db="EMBL/GenBank/DDBJ databases">
        <authorList>
            <person name="Yamashiro T."/>
            <person name="Shiraishi A."/>
            <person name="Satake H."/>
            <person name="Nakayama K."/>
        </authorList>
    </citation>
    <scope>NUCLEOTIDE SEQUENCE</scope>
</reference>
<feature type="compositionally biased region" description="Acidic residues" evidence="1">
    <location>
        <begin position="344"/>
        <end position="353"/>
    </location>
</feature>
<dbReference type="Proteomes" id="UP001151760">
    <property type="component" value="Unassembled WGS sequence"/>
</dbReference>
<comment type="caution">
    <text evidence="2">The sequence shown here is derived from an EMBL/GenBank/DDBJ whole genome shotgun (WGS) entry which is preliminary data.</text>
</comment>
<sequence length="506" mass="57498">MFVYKLYWTILSRTINTLAQQTALDNALVSPGDRVKIGKSNIRIIPTIMQKEPTYQVVLDALALTPCYPAFQITAEVPEIYMHPFWRTITKIKDSSSYQFKLDKKKCKVDVEVFRDILQICPRLTNQEFVEPPTSDEEIVSFIKELSYKGDIESVNEVFTDHMHQPWRTFAAIINRYLFGKTTGLDKIRLSRAQIMWGMFYNKNVNYFELLWEDFMFQIDNKNTSAARKENMPIQDLQRLLSITSFLKIKPTKKPAKKPAARRQSAGVQIRDTSGMSVSKKKTPAKAERNKGIDLMFEAALLEEAQIKNEYEYWGVSNDDDQQGDDERTKSDDDKSVDLNKTNDEEETQEDEFVNTPDDYVPTDDEIDDVDDEEYGRINKEMYDDVNVELKDAEPADEGKGDEEMADAKKVNAEHDEVNQEDASAQVQDEAQETTTAAPAQIASSSRSVSSNYVQHENPSIHSSSLLTVPVLVISEPTVLLSIPENVTAAPATTILPPIPPFIPYS</sequence>
<feature type="compositionally biased region" description="Basic and acidic residues" evidence="1">
    <location>
        <begin position="325"/>
        <end position="343"/>
    </location>
</feature>
<evidence type="ECO:0000313" key="2">
    <source>
        <dbReference type="EMBL" id="GJT30151.1"/>
    </source>
</evidence>
<accession>A0ABQ5CW47</accession>
<proteinExistence type="predicted"/>
<name>A0ABQ5CW47_9ASTR</name>
<gene>
    <name evidence="2" type="ORF">Tco_0910426</name>
</gene>
<organism evidence="2 3">
    <name type="scientific">Tanacetum coccineum</name>
    <dbReference type="NCBI Taxonomy" id="301880"/>
    <lineage>
        <taxon>Eukaryota</taxon>
        <taxon>Viridiplantae</taxon>
        <taxon>Streptophyta</taxon>
        <taxon>Embryophyta</taxon>
        <taxon>Tracheophyta</taxon>
        <taxon>Spermatophyta</taxon>
        <taxon>Magnoliopsida</taxon>
        <taxon>eudicotyledons</taxon>
        <taxon>Gunneridae</taxon>
        <taxon>Pentapetalae</taxon>
        <taxon>asterids</taxon>
        <taxon>campanulids</taxon>
        <taxon>Asterales</taxon>
        <taxon>Asteraceae</taxon>
        <taxon>Asteroideae</taxon>
        <taxon>Anthemideae</taxon>
        <taxon>Anthemidinae</taxon>
        <taxon>Tanacetum</taxon>
    </lineage>
</organism>
<reference evidence="2" key="1">
    <citation type="journal article" date="2022" name="Int. J. Mol. Sci.">
        <title>Draft Genome of Tanacetum Coccineum: Genomic Comparison of Closely Related Tanacetum-Family Plants.</title>
        <authorList>
            <person name="Yamashiro T."/>
            <person name="Shiraishi A."/>
            <person name="Nakayama K."/>
            <person name="Satake H."/>
        </authorList>
    </citation>
    <scope>NUCLEOTIDE SEQUENCE</scope>
</reference>
<protein>
    <submittedName>
        <fullName evidence="2">Uncharacterized protein</fullName>
    </submittedName>
</protein>